<keyword evidence="4 6" id="KW-1133">Transmembrane helix</keyword>
<dbReference type="InterPro" id="IPR001851">
    <property type="entry name" value="ABC_transp_permease"/>
</dbReference>
<accession>A0ABU9GAQ8</accession>
<dbReference type="Proteomes" id="UP001379949">
    <property type="component" value="Unassembled WGS sequence"/>
</dbReference>
<keyword evidence="8" id="KW-1185">Reference proteome</keyword>
<evidence type="ECO:0000313" key="7">
    <source>
        <dbReference type="EMBL" id="MEL0615146.1"/>
    </source>
</evidence>
<proteinExistence type="predicted"/>
<dbReference type="Pfam" id="PF02653">
    <property type="entry name" value="BPD_transp_2"/>
    <property type="match status" value="1"/>
</dbReference>
<organism evidence="7 8">
    <name type="scientific">Marinomonas arenicola</name>
    <dbReference type="NCBI Taxonomy" id="569601"/>
    <lineage>
        <taxon>Bacteria</taxon>
        <taxon>Pseudomonadati</taxon>
        <taxon>Pseudomonadota</taxon>
        <taxon>Gammaproteobacteria</taxon>
        <taxon>Oceanospirillales</taxon>
        <taxon>Oceanospirillaceae</taxon>
        <taxon>Marinomonas</taxon>
    </lineage>
</organism>
<evidence type="ECO:0000256" key="2">
    <source>
        <dbReference type="ARBA" id="ARBA00022475"/>
    </source>
</evidence>
<name>A0ABU9GAQ8_9GAMM</name>
<feature type="non-terminal residue" evidence="7">
    <location>
        <position position="70"/>
    </location>
</feature>
<evidence type="ECO:0000256" key="6">
    <source>
        <dbReference type="SAM" id="Phobius"/>
    </source>
</evidence>
<comment type="caution">
    <text evidence="7">The sequence shown here is derived from an EMBL/GenBank/DDBJ whole genome shotgun (WGS) entry which is preliminary data.</text>
</comment>
<evidence type="ECO:0000313" key="8">
    <source>
        <dbReference type="Proteomes" id="UP001379949"/>
    </source>
</evidence>
<keyword evidence="2" id="KW-1003">Cell membrane</keyword>
<keyword evidence="5 6" id="KW-0472">Membrane</keyword>
<evidence type="ECO:0000256" key="3">
    <source>
        <dbReference type="ARBA" id="ARBA00022692"/>
    </source>
</evidence>
<keyword evidence="3 6" id="KW-0812">Transmembrane</keyword>
<evidence type="ECO:0000256" key="5">
    <source>
        <dbReference type="ARBA" id="ARBA00023136"/>
    </source>
</evidence>
<dbReference type="RefSeq" id="WP_424018415.1">
    <property type="nucleotide sequence ID" value="NZ_JBAKAR010000368.1"/>
</dbReference>
<gene>
    <name evidence="7" type="ORF">V6242_18630</name>
</gene>
<evidence type="ECO:0000256" key="1">
    <source>
        <dbReference type="ARBA" id="ARBA00004429"/>
    </source>
</evidence>
<protein>
    <submittedName>
        <fullName evidence="7">Urea ABC transporter permease subunit UrtC</fullName>
    </submittedName>
</protein>
<feature type="non-terminal residue" evidence="7">
    <location>
        <position position="1"/>
    </location>
</feature>
<evidence type="ECO:0000256" key="4">
    <source>
        <dbReference type="ARBA" id="ARBA00022989"/>
    </source>
</evidence>
<feature type="transmembrane region" description="Helical" evidence="6">
    <location>
        <begin position="6"/>
        <end position="26"/>
    </location>
</feature>
<comment type="subcellular location">
    <subcellularLocation>
        <location evidence="1">Cell inner membrane</location>
        <topology evidence="1">Multi-pass membrane protein</topology>
    </subcellularLocation>
</comment>
<reference evidence="7 8" key="1">
    <citation type="submission" date="2024-02" db="EMBL/GenBank/DDBJ databases">
        <title>Bacteria isolated from the canopy kelp, Nereocystis luetkeana.</title>
        <authorList>
            <person name="Pfister C.A."/>
            <person name="Younker I.T."/>
            <person name="Light S.H."/>
        </authorList>
    </citation>
    <scope>NUCLEOTIDE SEQUENCE [LARGE SCALE GENOMIC DNA]</scope>
    <source>
        <strain evidence="7 8">TI.4.07</strain>
    </source>
</reference>
<sequence>LQADTTRVRLFAITALIFALVFVISLRNLSSRFGKVVLAIRDSESRARFIVYITDRYKVWLFVFSALIAG</sequence>
<dbReference type="EMBL" id="JBAKAR010000368">
    <property type="protein sequence ID" value="MEL0615146.1"/>
    <property type="molecule type" value="Genomic_DNA"/>
</dbReference>